<evidence type="ECO:0000313" key="2">
    <source>
        <dbReference type="Proteomes" id="UP001497680"/>
    </source>
</evidence>
<gene>
    <name evidence="1" type="ORF">F4821DRAFT_257237</name>
</gene>
<proteinExistence type="predicted"/>
<dbReference type="EMBL" id="MU394297">
    <property type="protein sequence ID" value="KAI6089089.1"/>
    <property type="molecule type" value="Genomic_DNA"/>
</dbReference>
<keyword evidence="2" id="KW-1185">Reference proteome</keyword>
<dbReference type="Proteomes" id="UP001497680">
    <property type="component" value="Unassembled WGS sequence"/>
</dbReference>
<accession>A0ACC0D8L8</accession>
<name>A0ACC0D8L8_9PEZI</name>
<reference evidence="1 2" key="1">
    <citation type="journal article" date="2022" name="New Phytol.">
        <title>Ecological generalism drives hyperdiversity of secondary metabolite gene clusters in xylarialean endophytes.</title>
        <authorList>
            <person name="Franco M.E.E."/>
            <person name="Wisecaver J.H."/>
            <person name="Arnold A.E."/>
            <person name="Ju Y.M."/>
            <person name="Slot J.C."/>
            <person name="Ahrendt S."/>
            <person name="Moore L.P."/>
            <person name="Eastman K.E."/>
            <person name="Scott K."/>
            <person name="Konkel Z."/>
            <person name="Mondo S.J."/>
            <person name="Kuo A."/>
            <person name="Hayes R.D."/>
            <person name="Haridas S."/>
            <person name="Andreopoulos B."/>
            <person name="Riley R."/>
            <person name="LaButti K."/>
            <person name="Pangilinan J."/>
            <person name="Lipzen A."/>
            <person name="Amirebrahimi M."/>
            <person name="Yan J."/>
            <person name="Adam C."/>
            <person name="Keymanesh K."/>
            <person name="Ng V."/>
            <person name="Louie K."/>
            <person name="Northen T."/>
            <person name="Drula E."/>
            <person name="Henrissat B."/>
            <person name="Hsieh H.M."/>
            <person name="Youens-Clark K."/>
            <person name="Lutzoni F."/>
            <person name="Miadlikowska J."/>
            <person name="Eastwood D.C."/>
            <person name="Hamelin R.C."/>
            <person name="Grigoriev I.V."/>
            <person name="U'Ren J.M."/>
        </authorList>
    </citation>
    <scope>NUCLEOTIDE SEQUENCE [LARGE SCALE GENOMIC DNA]</scope>
    <source>
        <strain evidence="1 2">ER1909</strain>
    </source>
</reference>
<comment type="caution">
    <text evidence="1">The sequence shown here is derived from an EMBL/GenBank/DDBJ whole genome shotgun (WGS) entry which is preliminary data.</text>
</comment>
<sequence length="223" mass="24706">MSAQPITSAEFDKKACHVCDRSLAGDRLALIVENFFGAFSQMDEYVQCPGCVEGPHCTECLLSTAAGACDLMVAVERIPVEYFQADMVNEIIVRLAQAKKLSDDFADQGIVFHLVALLAHHIDRIDLFNIISEIAHATQDSFAISVMQKLSQYKIDEQCIYEMQNGLGEWDSQALLELRQAAASLQTFGELQHLFKLLDDRSEASQLARLSISDAKAEDEAES</sequence>
<organism evidence="1 2">
    <name type="scientific">Hypoxylon rubiginosum</name>
    <dbReference type="NCBI Taxonomy" id="110542"/>
    <lineage>
        <taxon>Eukaryota</taxon>
        <taxon>Fungi</taxon>
        <taxon>Dikarya</taxon>
        <taxon>Ascomycota</taxon>
        <taxon>Pezizomycotina</taxon>
        <taxon>Sordariomycetes</taxon>
        <taxon>Xylariomycetidae</taxon>
        <taxon>Xylariales</taxon>
        <taxon>Hypoxylaceae</taxon>
        <taxon>Hypoxylon</taxon>
    </lineage>
</organism>
<protein>
    <submittedName>
        <fullName evidence="1">Uncharacterized protein</fullName>
    </submittedName>
</protein>
<evidence type="ECO:0000313" key="1">
    <source>
        <dbReference type="EMBL" id="KAI6089089.1"/>
    </source>
</evidence>